<evidence type="ECO:0000256" key="1">
    <source>
        <dbReference type="SAM" id="MobiDB-lite"/>
    </source>
</evidence>
<dbReference type="EMBL" id="GL888259">
    <property type="protein sequence ID" value="EGI63734.1"/>
    <property type="molecule type" value="Genomic_DNA"/>
</dbReference>
<feature type="region of interest" description="Disordered" evidence="1">
    <location>
        <begin position="78"/>
        <end position="103"/>
    </location>
</feature>
<proteinExistence type="predicted"/>
<reference evidence="2" key="1">
    <citation type="submission" date="2011-02" db="EMBL/GenBank/DDBJ databases">
        <title>The genome of the leaf-cutting ant Acromyrmex echinatior suggests key adaptations to social evolution and fungus farming.</title>
        <authorList>
            <person name="Nygaard S."/>
            <person name="Zhang G."/>
        </authorList>
    </citation>
    <scope>NUCLEOTIDE SEQUENCE</scope>
</reference>
<evidence type="ECO:0000313" key="2">
    <source>
        <dbReference type="EMBL" id="EGI63734.1"/>
    </source>
</evidence>
<organism evidence="3">
    <name type="scientific">Acromyrmex echinatior</name>
    <name type="common">Panamanian leafcutter ant</name>
    <name type="synonym">Acromyrmex octospinosus echinatior</name>
    <dbReference type="NCBI Taxonomy" id="103372"/>
    <lineage>
        <taxon>Eukaryota</taxon>
        <taxon>Metazoa</taxon>
        <taxon>Ecdysozoa</taxon>
        <taxon>Arthropoda</taxon>
        <taxon>Hexapoda</taxon>
        <taxon>Insecta</taxon>
        <taxon>Pterygota</taxon>
        <taxon>Neoptera</taxon>
        <taxon>Endopterygota</taxon>
        <taxon>Hymenoptera</taxon>
        <taxon>Apocrita</taxon>
        <taxon>Aculeata</taxon>
        <taxon>Formicoidea</taxon>
        <taxon>Formicidae</taxon>
        <taxon>Myrmicinae</taxon>
        <taxon>Acromyrmex</taxon>
    </lineage>
</organism>
<protein>
    <submittedName>
        <fullName evidence="2">Uncharacterized protein</fullName>
    </submittedName>
</protein>
<keyword evidence="3" id="KW-1185">Reference proteome</keyword>
<sequence length="297" mass="33324">MSVPPMGGGPGDPDRSSPPPPLISANNITLISVSIEYFDAFAKEILARTTNDTCKQLQYDGRYNRSYVLTKTRHLSTSMSTPNVAMGRARAGTRSSSDLGSTRSVHFTDDDYHNFPLVPPKSDSTPHSFASYNKFSPLENADTSRQSYAKVSAKIQFLASHPDTLALCVKEQRFTGKFPEIQANDYTYDLWCLQETMVTENIHSHSNFFNFVRDIRCPGQRAIAIKKPFRFDPLDLTILAITRLNSLVLSFTLKTPLLLLLTSDIHCHKLLLLIEGLLDYVASQTHSCHPPRRLQLM</sequence>
<gene>
    <name evidence="2" type="ORF">G5I_07871</name>
</gene>
<name>F4WPZ1_ACREC</name>
<feature type="compositionally biased region" description="Polar residues" evidence="1">
    <location>
        <begin position="93"/>
        <end position="103"/>
    </location>
</feature>
<evidence type="ECO:0000313" key="3">
    <source>
        <dbReference type="Proteomes" id="UP000007755"/>
    </source>
</evidence>
<dbReference type="InParanoid" id="F4WPZ1"/>
<accession>F4WPZ1</accession>
<feature type="compositionally biased region" description="Gly residues" evidence="1">
    <location>
        <begin position="1"/>
        <end position="11"/>
    </location>
</feature>
<dbReference type="AlphaFoldDB" id="F4WPZ1"/>
<feature type="region of interest" description="Disordered" evidence="1">
    <location>
        <begin position="1"/>
        <end position="23"/>
    </location>
</feature>
<dbReference type="Proteomes" id="UP000007755">
    <property type="component" value="Unassembled WGS sequence"/>
</dbReference>